<keyword evidence="3" id="KW-0675">Receptor</keyword>
<evidence type="ECO:0000256" key="6">
    <source>
        <dbReference type="SAM" id="SignalP"/>
    </source>
</evidence>
<evidence type="ECO:0000256" key="1">
    <source>
        <dbReference type="ARBA" id="ARBA00004479"/>
    </source>
</evidence>
<dbReference type="GO" id="GO:0051707">
    <property type="term" value="P:response to other organism"/>
    <property type="evidence" value="ECO:0007669"/>
    <property type="project" value="UniProtKB-ARBA"/>
</dbReference>
<dbReference type="STRING" id="888268.A0A1E5V8I1"/>
<dbReference type="InterPro" id="IPR001480">
    <property type="entry name" value="Bulb-type_lectin_dom"/>
</dbReference>
<dbReference type="PANTHER" id="PTHR32444">
    <property type="entry name" value="BULB-TYPE LECTIN DOMAIN-CONTAINING PROTEIN"/>
    <property type="match status" value="1"/>
</dbReference>
<dbReference type="Gene3D" id="2.90.10.10">
    <property type="entry name" value="Bulb-type lectin domain"/>
    <property type="match status" value="1"/>
</dbReference>
<dbReference type="EC" id="2.7.11.1" evidence="2"/>
<feature type="domain" description="Bulb-type lectin" evidence="7">
    <location>
        <begin position="26"/>
        <end position="157"/>
    </location>
</feature>
<evidence type="ECO:0000256" key="5">
    <source>
        <dbReference type="ARBA" id="ARBA00048679"/>
    </source>
</evidence>
<dbReference type="Proteomes" id="UP000095767">
    <property type="component" value="Unassembled WGS sequence"/>
</dbReference>
<comment type="catalytic activity">
    <reaction evidence="4">
        <text>L-threonyl-[protein] + ATP = O-phospho-L-threonyl-[protein] + ADP + H(+)</text>
        <dbReference type="Rhea" id="RHEA:46608"/>
        <dbReference type="Rhea" id="RHEA-COMP:11060"/>
        <dbReference type="Rhea" id="RHEA-COMP:11605"/>
        <dbReference type="ChEBI" id="CHEBI:15378"/>
        <dbReference type="ChEBI" id="CHEBI:30013"/>
        <dbReference type="ChEBI" id="CHEBI:30616"/>
        <dbReference type="ChEBI" id="CHEBI:61977"/>
        <dbReference type="ChEBI" id="CHEBI:456216"/>
        <dbReference type="EC" id="2.7.11.1"/>
    </reaction>
</comment>
<dbReference type="PROSITE" id="PS50927">
    <property type="entry name" value="BULB_LECTIN"/>
    <property type="match status" value="1"/>
</dbReference>
<dbReference type="AlphaFoldDB" id="A0A1E5V8I1"/>
<feature type="signal peptide" evidence="6">
    <location>
        <begin position="1"/>
        <end position="24"/>
    </location>
</feature>
<organism evidence="8 9">
    <name type="scientific">Dichanthelium oligosanthes</name>
    <dbReference type="NCBI Taxonomy" id="888268"/>
    <lineage>
        <taxon>Eukaryota</taxon>
        <taxon>Viridiplantae</taxon>
        <taxon>Streptophyta</taxon>
        <taxon>Embryophyta</taxon>
        <taxon>Tracheophyta</taxon>
        <taxon>Spermatophyta</taxon>
        <taxon>Magnoliopsida</taxon>
        <taxon>Liliopsida</taxon>
        <taxon>Poales</taxon>
        <taxon>Poaceae</taxon>
        <taxon>PACMAD clade</taxon>
        <taxon>Panicoideae</taxon>
        <taxon>Panicodae</taxon>
        <taxon>Paniceae</taxon>
        <taxon>Dichantheliinae</taxon>
        <taxon>Dichanthelium</taxon>
    </lineage>
</organism>
<evidence type="ECO:0000256" key="4">
    <source>
        <dbReference type="ARBA" id="ARBA00047899"/>
    </source>
</evidence>
<keyword evidence="6" id="KW-0732">Signal</keyword>
<accession>A0A1E5V8I1</accession>
<comment type="subcellular location">
    <subcellularLocation>
        <location evidence="1">Membrane</location>
        <topology evidence="1">Single-pass type I membrane protein</topology>
    </subcellularLocation>
</comment>
<sequence>MPPGAYTLFPLFSILIITTSTCTATRDTISSGHPLVGGEKPVSHNDKFALGFFQTTGNTTTAPRWYLCTWFNAVSNLTPAWVVANRESPLADGASPELMVSEDGNLVILNRSDQSILWSSRPWNGHHFSNMLEVADLFTVEFVSDDEEEYFTYQLKNDSLITRDGVLPFCNCMDGFSIMSPQDWDLGDRTGGCKRNIHLNCCSNQSANGLKGSFYALSDIRFPGERGGAVPLSVLGGGIVAFGTSTYC</sequence>
<comment type="caution">
    <text evidence="8">The sequence shown here is derived from an EMBL/GenBank/DDBJ whole genome shotgun (WGS) entry which is preliminary data.</text>
</comment>
<feature type="chain" id="PRO_5009187874" description="non-specific serine/threonine protein kinase" evidence="6">
    <location>
        <begin position="25"/>
        <end position="248"/>
    </location>
</feature>
<name>A0A1E5V8I1_9POAL</name>
<evidence type="ECO:0000313" key="9">
    <source>
        <dbReference type="Proteomes" id="UP000095767"/>
    </source>
</evidence>
<dbReference type="GO" id="GO:0004674">
    <property type="term" value="F:protein serine/threonine kinase activity"/>
    <property type="evidence" value="ECO:0007669"/>
    <property type="project" value="UniProtKB-EC"/>
</dbReference>
<dbReference type="SUPFAM" id="SSF51110">
    <property type="entry name" value="alpha-D-mannose-specific plant lectins"/>
    <property type="match status" value="1"/>
</dbReference>
<evidence type="ECO:0000256" key="2">
    <source>
        <dbReference type="ARBA" id="ARBA00012513"/>
    </source>
</evidence>
<evidence type="ECO:0000313" key="8">
    <source>
        <dbReference type="EMBL" id="OEL21431.1"/>
    </source>
</evidence>
<dbReference type="PANTHER" id="PTHR32444:SF77">
    <property type="entry name" value="OS05G0163500 PROTEIN"/>
    <property type="match status" value="1"/>
</dbReference>
<keyword evidence="9" id="KW-1185">Reference proteome</keyword>
<evidence type="ECO:0000259" key="7">
    <source>
        <dbReference type="PROSITE" id="PS50927"/>
    </source>
</evidence>
<gene>
    <name evidence="8" type="ORF">BAE44_0017551</name>
</gene>
<dbReference type="SMART" id="SM00108">
    <property type="entry name" value="B_lectin"/>
    <property type="match status" value="1"/>
</dbReference>
<dbReference type="EMBL" id="LWDX02047884">
    <property type="protein sequence ID" value="OEL21431.1"/>
    <property type="molecule type" value="Genomic_DNA"/>
</dbReference>
<protein>
    <recommendedName>
        <fullName evidence="2">non-specific serine/threonine protein kinase</fullName>
        <ecNumber evidence="2">2.7.11.1</ecNumber>
    </recommendedName>
</protein>
<dbReference type="GO" id="GO:0016020">
    <property type="term" value="C:membrane"/>
    <property type="evidence" value="ECO:0007669"/>
    <property type="project" value="UniProtKB-SubCell"/>
</dbReference>
<dbReference type="OrthoDB" id="678662at2759"/>
<dbReference type="InterPro" id="IPR036426">
    <property type="entry name" value="Bulb-type_lectin_dom_sf"/>
</dbReference>
<reference evidence="8 9" key="1">
    <citation type="submission" date="2016-09" db="EMBL/GenBank/DDBJ databases">
        <title>The draft genome of Dichanthelium oligosanthes: A C3 panicoid grass species.</title>
        <authorList>
            <person name="Studer A.J."/>
            <person name="Schnable J.C."/>
            <person name="Brutnell T.P."/>
        </authorList>
    </citation>
    <scope>NUCLEOTIDE SEQUENCE [LARGE SCALE GENOMIC DNA]</scope>
    <source>
        <strain evidence="9">cv. Kellogg 1175</strain>
        <tissue evidence="8">Leaf</tissue>
    </source>
</reference>
<evidence type="ECO:0000256" key="3">
    <source>
        <dbReference type="ARBA" id="ARBA00023170"/>
    </source>
</evidence>
<proteinExistence type="predicted"/>
<comment type="catalytic activity">
    <reaction evidence="5">
        <text>L-seryl-[protein] + ATP = O-phospho-L-seryl-[protein] + ADP + H(+)</text>
        <dbReference type="Rhea" id="RHEA:17989"/>
        <dbReference type="Rhea" id="RHEA-COMP:9863"/>
        <dbReference type="Rhea" id="RHEA-COMP:11604"/>
        <dbReference type="ChEBI" id="CHEBI:15378"/>
        <dbReference type="ChEBI" id="CHEBI:29999"/>
        <dbReference type="ChEBI" id="CHEBI:30616"/>
        <dbReference type="ChEBI" id="CHEBI:83421"/>
        <dbReference type="ChEBI" id="CHEBI:456216"/>
        <dbReference type="EC" id="2.7.11.1"/>
    </reaction>
</comment>